<name>A0A291B0Y7_9VIRU</name>
<evidence type="ECO:0000313" key="1">
    <source>
        <dbReference type="EMBL" id="ATE87156.1"/>
    </source>
</evidence>
<reference evidence="1" key="2">
    <citation type="journal article" date="2017" name="Sci. Rep.">
        <title>Characterization of a new member of Iridoviridae, Shrimp hemocyte iridescent virus (SHIV), found in white leg shrimp (Litopenaeus vannamei).</title>
        <authorList>
            <person name="Qiu L."/>
            <person name="Chen M.M."/>
            <person name="Wan X.Y."/>
            <person name="Li C."/>
            <person name="Zhang Q.L."/>
            <person name="Wang R.Y."/>
            <person name="Cheng D.Y."/>
            <person name="Dong X."/>
            <person name="Yang B."/>
            <person name="Wang X.H."/>
            <person name="Xiang J.H."/>
            <person name="Huang J."/>
        </authorList>
    </citation>
    <scope>NUCLEOTIDE SEQUENCE [LARGE SCALE GENOMIC DNA]</scope>
    <source>
        <strain evidence="1">20141215</strain>
    </source>
</reference>
<protein>
    <submittedName>
        <fullName evidence="1">Uncharacterized protein</fullName>
    </submittedName>
</protein>
<dbReference type="RefSeq" id="YP_010084899.1">
    <property type="nucleotide sequence ID" value="NC_055165.1"/>
</dbReference>
<proteinExistence type="predicted"/>
<dbReference type="GeneID" id="65099919"/>
<accession>A0A291B0Y7</accession>
<organism evidence="1">
    <name type="scientific">Shrimp hemocyte iridescent virus</name>
    <dbReference type="NCBI Taxonomy" id="2039780"/>
    <lineage>
        <taxon>Viruses</taxon>
        <taxon>Varidnaviria</taxon>
        <taxon>Bamfordvirae</taxon>
        <taxon>Nucleocytoviricota</taxon>
        <taxon>Megaviricetes</taxon>
        <taxon>Pimascovirales</taxon>
        <taxon>Pimascovirales incertae sedis</taxon>
        <taxon>Iridoviridae</taxon>
        <taxon>Betairidovirinae</taxon>
        <taxon>Decapodiridovirus</taxon>
        <taxon>Decapodiridovirus litopenaeus1</taxon>
        <taxon>Decapod iridescent virus 1</taxon>
    </lineage>
</organism>
<gene>
    <name evidence="1" type="primary">147R</name>
</gene>
<evidence type="ECO:0000313" key="2">
    <source>
        <dbReference type="Proteomes" id="UP000297192"/>
    </source>
</evidence>
<dbReference type="Proteomes" id="UP000297192">
    <property type="component" value="Segment"/>
</dbReference>
<keyword evidence="2" id="KW-1185">Reference proteome</keyword>
<dbReference type="KEGG" id="vg:65099919"/>
<reference evidence="1" key="1">
    <citation type="journal article" date="2017" name="Arch. Virol.">
        <title>Complete genome sequence of shrimp hemocyte iridescent virus (SHIV) isolated from white leg shrimp, Litopenaeus vannamei.</title>
        <authorList>
            <person name="Qiu L."/>
            <person name="Chen M.M."/>
            <person name="Wang R.Y."/>
            <person name="Wan X.Y."/>
            <person name="Li C."/>
            <person name="Zhang Q.L."/>
            <person name="Dong X."/>
            <person name="Yang B."/>
            <person name="Xiang J.H."/>
            <person name="Huang J."/>
        </authorList>
    </citation>
    <scope>NUCLEOTIDE SEQUENCE [LARGE SCALE GENOMIC DNA]</scope>
    <source>
        <strain evidence="1">20141215</strain>
    </source>
</reference>
<dbReference type="EMBL" id="MF599468">
    <property type="protein sequence ID" value="ATE87156.1"/>
    <property type="molecule type" value="Genomic_DNA"/>
</dbReference>
<sequence length="237" mass="27128">MEFDYLVEFFDSLTYAKRKYPILVTYNCKHLKKLTSPVQDREVKLFKKFLVQNQEICDRKLTNSLFQTGKQTISLEMNNFIKDFSEETVDGFWESLQKVEKAMFPCGKPTEVKDDPADFTHSLMESFKGNSFMSDILGQLSNIENLDSIESTSEIMNDPKFQSTISDVIKKIQAGKYNIKDVSNTLKTTISSINDKLDDETRSTLSTISKTVESVERGEFVDMNSLLGLVKNMKLAK</sequence>